<organism evidence="2 3">
    <name type="scientific">Friedmanniomyces simplex</name>
    <dbReference type="NCBI Taxonomy" id="329884"/>
    <lineage>
        <taxon>Eukaryota</taxon>
        <taxon>Fungi</taxon>
        <taxon>Dikarya</taxon>
        <taxon>Ascomycota</taxon>
        <taxon>Pezizomycotina</taxon>
        <taxon>Dothideomycetes</taxon>
        <taxon>Dothideomycetidae</taxon>
        <taxon>Mycosphaerellales</taxon>
        <taxon>Teratosphaeriaceae</taxon>
        <taxon>Friedmanniomyces</taxon>
    </lineage>
</organism>
<feature type="region of interest" description="Disordered" evidence="1">
    <location>
        <begin position="1"/>
        <end position="89"/>
    </location>
</feature>
<gene>
    <name evidence="2" type="ORF">B0A55_13538</name>
</gene>
<dbReference type="Proteomes" id="UP000309340">
    <property type="component" value="Unassembled WGS sequence"/>
</dbReference>
<dbReference type="AlphaFoldDB" id="A0A4U0VUG1"/>
<feature type="compositionally biased region" description="Gly residues" evidence="1">
    <location>
        <begin position="1"/>
        <end position="33"/>
    </location>
</feature>
<evidence type="ECO:0000313" key="3">
    <source>
        <dbReference type="Proteomes" id="UP000309340"/>
    </source>
</evidence>
<dbReference type="EMBL" id="NAJQ01001763">
    <property type="protein sequence ID" value="TKA53280.1"/>
    <property type="molecule type" value="Genomic_DNA"/>
</dbReference>
<sequence length="89" mass="8180">MGGGGGGFGAPGGGGGFFFGGGGGGGGGDGGGAAEDATGQAQVFVGLVEPPGLGKASPRPALSSSFLHHDAGTGQQAEQGFSKMGRDQA</sequence>
<evidence type="ECO:0000313" key="2">
    <source>
        <dbReference type="EMBL" id="TKA53280.1"/>
    </source>
</evidence>
<accession>A0A4U0VUG1</accession>
<name>A0A4U0VUG1_9PEZI</name>
<keyword evidence="3" id="KW-1185">Reference proteome</keyword>
<comment type="caution">
    <text evidence="2">The sequence shown here is derived from an EMBL/GenBank/DDBJ whole genome shotgun (WGS) entry which is preliminary data.</text>
</comment>
<evidence type="ECO:0000256" key="1">
    <source>
        <dbReference type="SAM" id="MobiDB-lite"/>
    </source>
</evidence>
<reference evidence="2 3" key="1">
    <citation type="submission" date="2017-03" db="EMBL/GenBank/DDBJ databases">
        <title>Genomes of endolithic fungi from Antarctica.</title>
        <authorList>
            <person name="Coleine C."/>
            <person name="Masonjones S."/>
            <person name="Stajich J.E."/>
        </authorList>
    </citation>
    <scope>NUCLEOTIDE SEQUENCE [LARGE SCALE GENOMIC DNA]</scope>
    <source>
        <strain evidence="2 3">CCFEE 5184</strain>
    </source>
</reference>
<proteinExistence type="predicted"/>
<protein>
    <submittedName>
        <fullName evidence="2">Uncharacterized protein</fullName>
    </submittedName>
</protein>